<dbReference type="EMBL" id="OZ020113">
    <property type="protein sequence ID" value="CAK9265674.1"/>
    <property type="molecule type" value="Genomic_DNA"/>
</dbReference>
<comment type="subcellular location">
    <subcellularLocation>
        <location evidence="2">Endoplasmic reticulum</location>
    </subcellularLocation>
    <subcellularLocation>
        <location evidence="3">Membrane</location>
    </subcellularLocation>
    <subcellularLocation>
        <location evidence="1">Mitochondrion</location>
    </subcellularLocation>
</comment>
<evidence type="ECO:0000256" key="2">
    <source>
        <dbReference type="ARBA" id="ARBA00004240"/>
    </source>
</evidence>
<evidence type="ECO:0000256" key="6">
    <source>
        <dbReference type="ARBA" id="ARBA00023136"/>
    </source>
</evidence>
<dbReference type="InterPro" id="IPR029058">
    <property type="entry name" value="AB_hydrolase_fold"/>
</dbReference>
<reference evidence="7" key="1">
    <citation type="submission" date="2024-02" db="EMBL/GenBank/DDBJ databases">
        <authorList>
            <consortium name="ELIXIR-Norway"/>
            <consortium name="Elixir Norway"/>
        </authorList>
    </citation>
    <scope>NUCLEOTIDE SEQUENCE</scope>
</reference>
<accession>A0ABP0WFQ8</accession>
<evidence type="ECO:0000256" key="1">
    <source>
        <dbReference type="ARBA" id="ARBA00004173"/>
    </source>
</evidence>
<dbReference type="PANTHER" id="PTHR48182:SF2">
    <property type="entry name" value="PROTEIN SERAC1"/>
    <property type="match status" value="1"/>
</dbReference>
<keyword evidence="8" id="KW-1185">Reference proteome</keyword>
<evidence type="ECO:0000256" key="4">
    <source>
        <dbReference type="ARBA" id="ARBA00022824"/>
    </source>
</evidence>
<name>A0ABP0WFQ8_9BRYO</name>
<proteinExistence type="predicted"/>
<dbReference type="SUPFAM" id="SSF53474">
    <property type="entry name" value="alpha/beta-Hydrolases"/>
    <property type="match status" value="1"/>
</dbReference>
<keyword evidence="6" id="KW-0472">Membrane</keyword>
<gene>
    <name evidence="7" type="ORF">CSSPJE1EN1_LOCUS11152</name>
</gene>
<organism evidence="7 8">
    <name type="scientific">Sphagnum jensenii</name>
    <dbReference type="NCBI Taxonomy" id="128206"/>
    <lineage>
        <taxon>Eukaryota</taxon>
        <taxon>Viridiplantae</taxon>
        <taxon>Streptophyta</taxon>
        <taxon>Embryophyta</taxon>
        <taxon>Bryophyta</taxon>
        <taxon>Sphagnophytina</taxon>
        <taxon>Sphagnopsida</taxon>
        <taxon>Sphagnales</taxon>
        <taxon>Sphagnaceae</taxon>
        <taxon>Sphagnum</taxon>
    </lineage>
</organism>
<protein>
    <submittedName>
        <fullName evidence="7">Uncharacterized protein</fullName>
    </submittedName>
</protein>
<evidence type="ECO:0000256" key="5">
    <source>
        <dbReference type="ARBA" id="ARBA00023128"/>
    </source>
</evidence>
<dbReference type="Gene3D" id="3.40.50.1820">
    <property type="entry name" value="alpha/beta hydrolase"/>
    <property type="match status" value="1"/>
</dbReference>
<dbReference type="InterPro" id="IPR052374">
    <property type="entry name" value="SERAC1"/>
</dbReference>
<sequence>MEISVTTPVLSSARSVCRSCESVGGTSFGKQMAASFLSVHRFYPIERKDDVNKTFDVVFFHGLQITGGTAPQEGFEKTWTTRDNNILWPREWLPNDLKDIRVFSLSYDTEATKWFAKGNSEDVDEIGENLAMALVSGRDAIGGRPFALVGHSFGGLVIKALVNAMKTRSTSEAAQSDALNSDAVDRANKFLQNLKGIVFYSVPHSGADADALGRYFKFRGLSTMVNDLRPFSRKMAKMSVLTEDAFYKKGVIIFAFGEGKPTFSDKMVVESASAMQLAGHNFYKLEDCNHMQVCKPPDQSHASYDMLLYVLRLCSKDAFVQARLVV</sequence>
<evidence type="ECO:0000313" key="8">
    <source>
        <dbReference type="Proteomes" id="UP001497444"/>
    </source>
</evidence>
<evidence type="ECO:0000256" key="3">
    <source>
        <dbReference type="ARBA" id="ARBA00004370"/>
    </source>
</evidence>
<evidence type="ECO:0000313" key="7">
    <source>
        <dbReference type="EMBL" id="CAK9265674.1"/>
    </source>
</evidence>
<dbReference type="PANTHER" id="PTHR48182">
    <property type="entry name" value="PROTEIN SERAC1"/>
    <property type="match status" value="1"/>
</dbReference>
<keyword evidence="4" id="KW-0256">Endoplasmic reticulum</keyword>
<dbReference type="Proteomes" id="UP001497444">
    <property type="component" value="Chromosome 18"/>
</dbReference>
<keyword evidence="5" id="KW-0496">Mitochondrion</keyword>